<dbReference type="PROSITE" id="PS50109">
    <property type="entry name" value="HIS_KIN"/>
    <property type="match status" value="1"/>
</dbReference>
<evidence type="ECO:0000256" key="5">
    <source>
        <dbReference type="ARBA" id="ARBA00022679"/>
    </source>
</evidence>
<evidence type="ECO:0000256" key="6">
    <source>
        <dbReference type="ARBA" id="ARBA00022692"/>
    </source>
</evidence>
<dbReference type="Pfam" id="PF13756">
    <property type="entry name" value="Stimulus_sens_1"/>
    <property type="match status" value="1"/>
</dbReference>
<dbReference type="SMART" id="SM00387">
    <property type="entry name" value="HATPase_c"/>
    <property type="match status" value="1"/>
</dbReference>
<protein>
    <recommendedName>
        <fullName evidence="3">histidine kinase</fullName>
        <ecNumber evidence="3">2.7.13.3</ecNumber>
    </recommendedName>
</protein>
<dbReference type="SUPFAM" id="SSF55874">
    <property type="entry name" value="ATPase domain of HSP90 chaperone/DNA topoisomerase II/histidine kinase"/>
    <property type="match status" value="1"/>
</dbReference>
<feature type="transmembrane region" description="Helical" evidence="11">
    <location>
        <begin position="280"/>
        <end position="300"/>
    </location>
</feature>
<comment type="catalytic activity">
    <reaction evidence="1">
        <text>ATP + protein L-histidine = ADP + protein N-phospho-L-histidine.</text>
        <dbReference type="EC" id="2.7.13.3"/>
    </reaction>
</comment>
<dbReference type="InterPro" id="IPR005467">
    <property type="entry name" value="His_kinase_dom"/>
</dbReference>
<gene>
    <name evidence="14" type="ORF">KEU06_08625</name>
</gene>
<dbReference type="CDD" id="cd06225">
    <property type="entry name" value="HAMP"/>
    <property type="match status" value="1"/>
</dbReference>
<evidence type="ECO:0000256" key="1">
    <source>
        <dbReference type="ARBA" id="ARBA00000085"/>
    </source>
</evidence>
<accession>A0A942I1X4</accession>
<dbReference type="InterPro" id="IPR025919">
    <property type="entry name" value="Stimulus_sens_dom"/>
</dbReference>
<evidence type="ECO:0000256" key="4">
    <source>
        <dbReference type="ARBA" id="ARBA00022553"/>
    </source>
</evidence>
<feature type="domain" description="Histidine kinase" evidence="12">
    <location>
        <begin position="364"/>
        <end position="593"/>
    </location>
</feature>
<proteinExistence type="predicted"/>
<dbReference type="InterPro" id="IPR025908">
    <property type="entry name" value="Sensor_TM1"/>
</dbReference>
<reference evidence="14" key="1">
    <citation type="submission" date="2021-04" db="EMBL/GenBank/DDBJ databases">
        <title>Pseudaminobacter soli sp. nov., isolated from paddy soil contaminated by heavy metals.</title>
        <authorList>
            <person name="Zhang K."/>
        </authorList>
    </citation>
    <scope>NUCLEOTIDE SEQUENCE</scope>
    <source>
        <strain evidence="14">19-2017</strain>
    </source>
</reference>
<dbReference type="PANTHER" id="PTHR45436">
    <property type="entry name" value="SENSOR HISTIDINE KINASE YKOH"/>
    <property type="match status" value="1"/>
</dbReference>
<evidence type="ECO:0000256" key="11">
    <source>
        <dbReference type="SAM" id="Phobius"/>
    </source>
</evidence>
<dbReference type="InterPro" id="IPR004358">
    <property type="entry name" value="Sig_transdc_His_kin-like_C"/>
</dbReference>
<sequence length="593" mass="64965">MAVEAQFDKPAVAVKRPRAWLSGQLALVTVPLRRFLGHHIFSSLTRRILFLNLAGLAVLVAGILYLNTFRDGLIDARVESLMTQGEIIAGAIASSATVETDSIMIDPEKLLELQAGESIGPGTDQLDSLDFPINPERVAPLLKRLISPTRTRARIYDRDANLLLDSRHLYSRGQILRYDLPSVEEEKPGFWERIERSLFDLFGSSVPIYREQPGGNGAAFPEVMTALTGSPSTVVRVSENGDGIVSVAVPIQRFRAVLGVLLLSTQGGDIDKIVAAERKAILRVFGIAALVMAILSMLMASTIANPLRRLSAAAVRVRRGVKSREEIPDFSDRQDEIGNLSVAVRGMTNALYARIEAIESFAADVAHELKNPLTSLRSAVETLPIAKSEASRERLLEIIQHDVRRLDRLISDISDASRLDAELAREDAGRVDLKKLIADLVSLTQETSRHKRKATIEFKPEKLPAGMKGYHVMGHDLRLGQVVTNLVENARSFVPEDHGHITVTLLRSGKFILVSVEDNGPGIRPDAVDRIFERFYTDRPSSEAFGQNSGLGLSISRQIAEAHGGRLTAENIPGIKPGEVRGARFTMTLPAEG</sequence>
<dbReference type="GO" id="GO:0000155">
    <property type="term" value="F:phosphorelay sensor kinase activity"/>
    <property type="evidence" value="ECO:0007669"/>
    <property type="project" value="InterPro"/>
</dbReference>
<keyword evidence="15" id="KW-1185">Reference proteome</keyword>
<keyword evidence="5" id="KW-0808">Transferase</keyword>
<evidence type="ECO:0000256" key="2">
    <source>
        <dbReference type="ARBA" id="ARBA00004370"/>
    </source>
</evidence>
<keyword evidence="10 11" id="KW-0472">Membrane</keyword>
<keyword evidence="6 11" id="KW-0812">Transmembrane</keyword>
<dbReference type="InterPro" id="IPR050428">
    <property type="entry name" value="TCS_sensor_his_kinase"/>
</dbReference>
<dbReference type="SUPFAM" id="SSF47384">
    <property type="entry name" value="Homodimeric domain of signal transducing histidine kinase"/>
    <property type="match status" value="1"/>
</dbReference>
<dbReference type="InterPro" id="IPR003594">
    <property type="entry name" value="HATPase_dom"/>
</dbReference>
<evidence type="ECO:0000313" key="14">
    <source>
        <dbReference type="EMBL" id="MBS3648692.1"/>
    </source>
</evidence>
<dbReference type="Gene3D" id="1.10.287.130">
    <property type="match status" value="1"/>
</dbReference>
<evidence type="ECO:0000256" key="10">
    <source>
        <dbReference type="ARBA" id="ARBA00023136"/>
    </source>
</evidence>
<name>A0A942I1X4_9HYPH</name>
<comment type="subcellular location">
    <subcellularLocation>
        <location evidence="2">Membrane</location>
    </subcellularLocation>
</comment>
<comment type="caution">
    <text evidence="14">The sequence shown here is derived from an EMBL/GenBank/DDBJ whole genome shotgun (WGS) entry which is preliminary data.</text>
</comment>
<evidence type="ECO:0000256" key="9">
    <source>
        <dbReference type="ARBA" id="ARBA00023012"/>
    </source>
</evidence>
<dbReference type="Proteomes" id="UP000680348">
    <property type="component" value="Unassembled WGS sequence"/>
</dbReference>
<keyword evidence="8 11" id="KW-1133">Transmembrane helix</keyword>
<dbReference type="Gene3D" id="3.30.565.10">
    <property type="entry name" value="Histidine kinase-like ATPase, C-terminal domain"/>
    <property type="match status" value="1"/>
</dbReference>
<evidence type="ECO:0000256" key="7">
    <source>
        <dbReference type="ARBA" id="ARBA00022777"/>
    </source>
</evidence>
<dbReference type="PANTHER" id="PTHR45436:SF5">
    <property type="entry name" value="SENSOR HISTIDINE KINASE TRCS"/>
    <property type="match status" value="1"/>
</dbReference>
<dbReference type="RefSeq" id="WP_188254259.1">
    <property type="nucleotide sequence ID" value="NZ_JABVCF010000004.1"/>
</dbReference>
<dbReference type="SMART" id="SM00304">
    <property type="entry name" value="HAMP"/>
    <property type="match status" value="1"/>
</dbReference>
<evidence type="ECO:0000313" key="15">
    <source>
        <dbReference type="Proteomes" id="UP000680348"/>
    </source>
</evidence>
<dbReference type="Pfam" id="PF13755">
    <property type="entry name" value="Sensor_TM1"/>
    <property type="match status" value="1"/>
</dbReference>
<dbReference type="Pfam" id="PF00512">
    <property type="entry name" value="HisKA"/>
    <property type="match status" value="1"/>
</dbReference>
<dbReference type="AlphaFoldDB" id="A0A942I1X4"/>
<organism evidence="14 15">
    <name type="scientific">Pseudaminobacter soli</name>
    <name type="common">ex Zhang et al. 2022</name>
    <dbReference type="NCBI Taxonomy" id="2831468"/>
    <lineage>
        <taxon>Bacteria</taxon>
        <taxon>Pseudomonadati</taxon>
        <taxon>Pseudomonadota</taxon>
        <taxon>Alphaproteobacteria</taxon>
        <taxon>Hyphomicrobiales</taxon>
        <taxon>Phyllobacteriaceae</taxon>
        <taxon>Pseudaminobacter</taxon>
    </lineage>
</organism>
<evidence type="ECO:0000259" key="13">
    <source>
        <dbReference type="PROSITE" id="PS50885"/>
    </source>
</evidence>
<dbReference type="InterPro" id="IPR003661">
    <property type="entry name" value="HisK_dim/P_dom"/>
</dbReference>
<keyword evidence="9" id="KW-0902">Two-component regulatory system</keyword>
<keyword evidence="4" id="KW-0597">Phosphoprotein</keyword>
<feature type="transmembrane region" description="Helical" evidence="11">
    <location>
        <begin position="48"/>
        <end position="66"/>
    </location>
</feature>
<keyword evidence="7 14" id="KW-0418">Kinase</keyword>
<dbReference type="EMBL" id="JAGWCR010000004">
    <property type="protein sequence ID" value="MBS3648692.1"/>
    <property type="molecule type" value="Genomic_DNA"/>
</dbReference>
<evidence type="ECO:0000256" key="3">
    <source>
        <dbReference type="ARBA" id="ARBA00012438"/>
    </source>
</evidence>
<dbReference type="PROSITE" id="PS50885">
    <property type="entry name" value="HAMP"/>
    <property type="match status" value="1"/>
</dbReference>
<feature type="domain" description="HAMP" evidence="13">
    <location>
        <begin position="301"/>
        <end position="356"/>
    </location>
</feature>
<dbReference type="SMART" id="SM00388">
    <property type="entry name" value="HisKA"/>
    <property type="match status" value="1"/>
</dbReference>
<dbReference type="CDD" id="cd00082">
    <property type="entry name" value="HisKA"/>
    <property type="match status" value="1"/>
</dbReference>
<dbReference type="Gene3D" id="6.10.340.10">
    <property type="match status" value="1"/>
</dbReference>
<dbReference type="InterPro" id="IPR036097">
    <property type="entry name" value="HisK_dim/P_sf"/>
</dbReference>
<dbReference type="EC" id="2.7.13.3" evidence="3"/>
<evidence type="ECO:0000256" key="8">
    <source>
        <dbReference type="ARBA" id="ARBA00022989"/>
    </source>
</evidence>
<evidence type="ECO:0000259" key="12">
    <source>
        <dbReference type="PROSITE" id="PS50109"/>
    </source>
</evidence>
<dbReference type="InterPro" id="IPR003660">
    <property type="entry name" value="HAMP_dom"/>
</dbReference>
<dbReference type="Pfam" id="PF02518">
    <property type="entry name" value="HATPase_c"/>
    <property type="match status" value="1"/>
</dbReference>
<dbReference type="InterPro" id="IPR036890">
    <property type="entry name" value="HATPase_C_sf"/>
</dbReference>
<dbReference type="PRINTS" id="PR00344">
    <property type="entry name" value="BCTRLSENSOR"/>
</dbReference>
<dbReference type="Pfam" id="PF00672">
    <property type="entry name" value="HAMP"/>
    <property type="match status" value="1"/>
</dbReference>
<dbReference type="GO" id="GO:0016020">
    <property type="term" value="C:membrane"/>
    <property type="evidence" value="ECO:0007669"/>
    <property type="project" value="UniProtKB-SubCell"/>
</dbReference>